<dbReference type="GO" id="GO:0045569">
    <property type="term" value="F:TRAIL binding"/>
    <property type="evidence" value="ECO:0007669"/>
    <property type="project" value="InterPro"/>
</dbReference>
<dbReference type="GO" id="GO:0004888">
    <property type="term" value="F:transmembrane signaling receptor activity"/>
    <property type="evidence" value="ECO:0007669"/>
    <property type="project" value="UniProtKB-ARBA"/>
</dbReference>
<comment type="caution">
    <text evidence="9">Lacks conserved residue(s) required for the propagation of feature annotation.</text>
</comment>
<keyword evidence="6 9" id="KW-1015">Disulfide bond</keyword>
<gene>
    <name evidence="14" type="primary">LOC105304710</name>
</gene>
<reference evidence="14" key="1">
    <citation type="submission" date="2025-08" db="UniProtKB">
        <authorList>
            <consortium name="RefSeq"/>
        </authorList>
    </citation>
    <scope>IDENTIFICATION</scope>
    <source>
        <tissue evidence="14">Kidney</tissue>
    </source>
</reference>
<evidence type="ECO:0000256" key="1">
    <source>
        <dbReference type="ARBA" id="ARBA00004370"/>
    </source>
</evidence>
<evidence type="ECO:0000256" key="6">
    <source>
        <dbReference type="ARBA" id="ARBA00023157"/>
    </source>
</evidence>
<keyword evidence="11" id="KW-1133">Transmembrane helix</keyword>
<dbReference type="GO" id="GO:0036462">
    <property type="term" value="P:TRAIL-activated apoptotic signaling pathway"/>
    <property type="evidence" value="ECO:0007669"/>
    <property type="project" value="TreeGrafter"/>
</dbReference>
<evidence type="ECO:0000256" key="9">
    <source>
        <dbReference type="PROSITE-ProRule" id="PRU00206"/>
    </source>
</evidence>
<protein>
    <submittedName>
        <fullName evidence="14">Tumor necrosis factor receptor superfamily member 10B-like isoform X3</fullName>
    </submittedName>
</protein>
<feature type="transmembrane region" description="Helical" evidence="11">
    <location>
        <begin position="74"/>
        <end position="94"/>
    </location>
</feature>
<name>A0A6P6BTE1_PTEVA</name>
<dbReference type="InterPro" id="IPR052491">
    <property type="entry name" value="TNFRSF10"/>
</dbReference>
<dbReference type="SUPFAM" id="SSF57586">
    <property type="entry name" value="TNF receptor-like"/>
    <property type="match status" value="2"/>
</dbReference>
<dbReference type="Gene3D" id="2.10.50.10">
    <property type="entry name" value="Tumor Necrosis Factor Receptor, subunit A, domain 2"/>
    <property type="match status" value="2"/>
</dbReference>
<evidence type="ECO:0000256" key="2">
    <source>
        <dbReference type="ARBA" id="ARBA00022703"/>
    </source>
</evidence>
<dbReference type="PROSITE" id="PS50050">
    <property type="entry name" value="TNFR_NGFR_2"/>
    <property type="match status" value="1"/>
</dbReference>
<evidence type="ECO:0000313" key="14">
    <source>
        <dbReference type="RefSeq" id="XP_023378364.1"/>
    </source>
</evidence>
<dbReference type="GeneID" id="105304710"/>
<feature type="region of interest" description="Disordered" evidence="10">
    <location>
        <begin position="25"/>
        <end position="65"/>
    </location>
</feature>
<feature type="disulfide bond" evidence="9">
    <location>
        <begin position="159"/>
        <end position="177"/>
    </location>
</feature>
<dbReference type="PANTHER" id="PTHR46330:SF1">
    <property type="entry name" value="TUMOR NECROSIS FACTOR RECEPTOR SUPERFAMILY MEMBER 10B"/>
    <property type="match status" value="1"/>
</dbReference>
<sequence length="224" mass="23716">MVTPGPGAPGRLQGPLRPMKYARSLMTLPGPGALPDRTGQRGHSALASSGARAGRAPVPGPAPGAGPQLWGPRALISVVSAVFALLLAVLSASATTTGQDRVHQQLTAPPECRWSLPGKCCPPGFYLAKYTGDCMSCTDGVDFTNHRNNNSTCRRCSRCNPGEVPTRSCTRIQDTECQCKRGTYREKNSPELCRPCSSGLWSGPQTCGQSLFLVLMSSERARGS</sequence>
<keyword evidence="13" id="KW-1185">Reference proteome</keyword>
<evidence type="ECO:0000256" key="10">
    <source>
        <dbReference type="SAM" id="MobiDB-lite"/>
    </source>
</evidence>
<evidence type="ECO:0000256" key="11">
    <source>
        <dbReference type="SAM" id="Phobius"/>
    </source>
</evidence>
<dbReference type="GO" id="GO:0009986">
    <property type="term" value="C:cell surface"/>
    <property type="evidence" value="ECO:0007669"/>
    <property type="project" value="TreeGrafter"/>
</dbReference>
<proteinExistence type="predicted"/>
<dbReference type="FunFam" id="2.10.50.10:FF:000004">
    <property type="entry name" value="Tumor necrosis factor receptor superfamily member 6"/>
    <property type="match status" value="1"/>
</dbReference>
<dbReference type="GO" id="GO:0043065">
    <property type="term" value="P:positive regulation of apoptotic process"/>
    <property type="evidence" value="ECO:0007669"/>
    <property type="project" value="TreeGrafter"/>
</dbReference>
<evidence type="ECO:0000256" key="8">
    <source>
        <dbReference type="ARBA" id="ARBA00023180"/>
    </source>
</evidence>
<evidence type="ECO:0000259" key="12">
    <source>
        <dbReference type="PROSITE" id="PS50050"/>
    </source>
</evidence>
<evidence type="ECO:0000256" key="7">
    <source>
        <dbReference type="ARBA" id="ARBA00023170"/>
    </source>
</evidence>
<dbReference type="PRINTS" id="PR01956">
    <property type="entry name" value="TNFACTORR10"/>
</dbReference>
<keyword evidence="2" id="KW-0053">Apoptosis</keyword>
<evidence type="ECO:0000256" key="4">
    <source>
        <dbReference type="ARBA" id="ARBA00022737"/>
    </source>
</evidence>
<dbReference type="InterPro" id="IPR001368">
    <property type="entry name" value="TNFR/NGFR_Cys_rich_reg"/>
</dbReference>
<accession>A0A6P6BTE1</accession>
<keyword evidence="5 11" id="KW-0472">Membrane</keyword>
<dbReference type="Pfam" id="PF00020">
    <property type="entry name" value="TNFR_c6"/>
    <property type="match status" value="1"/>
</dbReference>
<dbReference type="AlphaFoldDB" id="A0A6P6BTE1"/>
<keyword evidence="3" id="KW-0732">Signal</keyword>
<dbReference type="RefSeq" id="XP_023378364.1">
    <property type="nucleotide sequence ID" value="XM_023522596.1"/>
</dbReference>
<feature type="compositionally biased region" description="Low complexity" evidence="10">
    <location>
        <begin position="41"/>
        <end position="57"/>
    </location>
</feature>
<evidence type="ECO:0000313" key="13">
    <source>
        <dbReference type="Proteomes" id="UP000515202"/>
    </source>
</evidence>
<feature type="domain" description="TNFR-Cys" evidence="12">
    <location>
        <begin position="136"/>
        <end position="177"/>
    </location>
</feature>
<keyword evidence="11" id="KW-0812">Transmembrane</keyword>
<dbReference type="InterPro" id="IPR020465">
    <property type="entry name" value="TNFR_10"/>
</dbReference>
<dbReference type="PANTHER" id="PTHR46330">
    <property type="entry name" value="TUMOR NECROSIS FACTOR RECEPTOR SUPERFAMILY MEMBER 10B"/>
    <property type="match status" value="1"/>
</dbReference>
<keyword evidence="7" id="KW-0675">Receptor</keyword>
<evidence type="ECO:0000256" key="5">
    <source>
        <dbReference type="ARBA" id="ARBA00023136"/>
    </source>
</evidence>
<keyword evidence="4" id="KW-0677">Repeat</keyword>
<dbReference type="SMART" id="SM00208">
    <property type="entry name" value="TNFR"/>
    <property type="match status" value="1"/>
</dbReference>
<feature type="repeat" description="TNFR-Cys" evidence="9">
    <location>
        <begin position="136"/>
        <end position="177"/>
    </location>
</feature>
<dbReference type="Proteomes" id="UP000515202">
    <property type="component" value="Unplaced"/>
</dbReference>
<dbReference type="GO" id="GO:0005886">
    <property type="term" value="C:plasma membrane"/>
    <property type="evidence" value="ECO:0007669"/>
    <property type="project" value="TreeGrafter"/>
</dbReference>
<keyword evidence="8" id="KW-0325">Glycoprotein</keyword>
<comment type="subcellular location">
    <subcellularLocation>
        <location evidence="1">Membrane</location>
    </subcellularLocation>
</comment>
<evidence type="ECO:0000256" key="3">
    <source>
        <dbReference type="ARBA" id="ARBA00022729"/>
    </source>
</evidence>
<feature type="disulfide bond" evidence="9">
    <location>
        <begin position="156"/>
        <end position="169"/>
    </location>
</feature>
<organism evidence="13 14">
    <name type="scientific">Pteropus vampyrus</name>
    <name type="common">Large flying fox</name>
    <dbReference type="NCBI Taxonomy" id="132908"/>
    <lineage>
        <taxon>Eukaryota</taxon>
        <taxon>Metazoa</taxon>
        <taxon>Chordata</taxon>
        <taxon>Craniata</taxon>
        <taxon>Vertebrata</taxon>
        <taxon>Euteleostomi</taxon>
        <taxon>Mammalia</taxon>
        <taxon>Eutheria</taxon>
        <taxon>Laurasiatheria</taxon>
        <taxon>Chiroptera</taxon>
        <taxon>Yinpterochiroptera</taxon>
        <taxon>Pteropodoidea</taxon>
        <taxon>Pteropodidae</taxon>
        <taxon>Pteropodinae</taxon>
        <taxon>Pteropus</taxon>
    </lineage>
</organism>